<sequence>MMKGRPELNQDPRLRAMILPMFRFDPKSPADRPFGLGTAFRIDPWANCATAFHVIEDMLTLEKGELTLRDDVRFAALEIEGIVYGAPPLPKDAWRPLTGFYAEAGKTEPALLHEKAQIRNLTEIACLNIGRSHRRSPMPYLPVALTSEPPKLGDIVTGYGFAGLDVATDGKGEERPMTQYLYESTGEVLEVTPADPTSTMPWPRFRVSAEWPSGMSGGPVVNAVGNVIGVISRGWSGEADSTATHFAGWDVSRRTFGTIDPFAPRRFRAFAAVDVEGNLRFAGQDLEEAKAFASKEGLTVGVVSFSPDTGEWLSL</sequence>
<dbReference type="RefSeq" id="WP_107969325.1">
    <property type="nucleotide sequence ID" value="NZ_NWBU01000016.1"/>
</dbReference>
<evidence type="ECO:0008006" key="3">
    <source>
        <dbReference type="Google" id="ProtNLM"/>
    </source>
</evidence>
<organism evidence="1 2">
    <name type="scientific">Sphingomonas oleivorans</name>
    <dbReference type="NCBI Taxonomy" id="1735121"/>
    <lineage>
        <taxon>Bacteria</taxon>
        <taxon>Pseudomonadati</taxon>
        <taxon>Pseudomonadota</taxon>
        <taxon>Alphaproteobacteria</taxon>
        <taxon>Sphingomonadales</taxon>
        <taxon>Sphingomonadaceae</taxon>
        <taxon>Sphingomonas</taxon>
    </lineage>
</organism>
<dbReference type="InterPro" id="IPR043504">
    <property type="entry name" value="Peptidase_S1_PA_chymotrypsin"/>
</dbReference>
<dbReference type="Gene3D" id="2.40.10.10">
    <property type="entry name" value="Trypsin-like serine proteases"/>
    <property type="match status" value="1"/>
</dbReference>
<dbReference type="OrthoDB" id="6810892at2"/>
<dbReference type="AlphaFoldDB" id="A0A2T5FUF8"/>
<dbReference type="Proteomes" id="UP000244162">
    <property type="component" value="Unassembled WGS sequence"/>
</dbReference>
<accession>A0A2T5FUF8</accession>
<protein>
    <recommendedName>
        <fullName evidence="3">Serine protease</fullName>
    </recommendedName>
</protein>
<gene>
    <name evidence="1" type="ORF">CLG96_15720</name>
</gene>
<evidence type="ECO:0000313" key="1">
    <source>
        <dbReference type="EMBL" id="PTQ08157.1"/>
    </source>
</evidence>
<proteinExistence type="predicted"/>
<dbReference type="EMBL" id="NWBU01000016">
    <property type="protein sequence ID" value="PTQ08157.1"/>
    <property type="molecule type" value="Genomic_DNA"/>
</dbReference>
<evidence type="ECO:0000313" key="2">
    <source>
        <dbReference type="Proteomes" id="UP000244162"/>
    </source>
</evidence>
<keyword evidence="2" id="KW-1185">Reference proteome</keyword>
<comment type="caution">
    <text evidence="1">The sequence shown here is derived from an EMBL/GenBank/DDBJ whole genome shotgun (WGS) entry which is preliminary data.</text>
</comment>
<dbReference type="Pfam" id="PF13365">
    <property type="entry name" value="Trypsin_2"/>
    <property type="match status" value="1"/>
</dbReference>
<dbReference type="InterPro" id="IPR009003">
    <property type="entry name" value="Peptidase_S1_PA"/>
</dbReference>
<reference evidence="1 2" key="1">
    <citation type="submission" date="2017-09" db="EMBL/GenBank/DDBJ databases">
        <title>Sphingomonas panjinensis sp.nov., isolated from oil-contaminated soil.</title>
        <authorList>
            <person name="Wang L."/>
            <person name="Chen L."/>
        </authorList>
    </citation>
    <scope>NUCLEOTIDE SEQUENCE [LARGE SCALE GENOMIC DNA]</scope>
    <source>
        <strain evidence="1 2">FW-11</strain>
    </source>
</reference>
<dbReference type="SUPFAM" id="SSF50494">
    <property type="entry name" value="Trypsin-like serine proteases"/>
    <property type="match status" value="1"/>
</dbReference>
<name>A0A2T5FUF8_9SPHN</name>